<dbReference type="GO" id="GO:0008270">
    <property type="term" value="F:zinc ion binding"/>
    <property type="evidence" value="ECO:0007669"/>
    <property type="project" value="InterPro"/>
</dbReference>
<feature type="compositionally biased region" description="Low complexity" evidence="8">
    <location>
        <begin position="320"/>
        <end position="333"/>
    </location>
</feature>
<evidence type="ECO:0000313" key="12">
    <source>
        <dbReference type="Proteomes" id="UP000287394"/>
    </source>
</evidence>
<evidence type="ECO:0000256" key="1">
    <source>
        <dbReference type="ARBA" id="ARBA00001947"/>
    </source>
</evidence>
<evidence type="ECO:0000259" key="10">
    <source>
        <dbReference type="PROSITE" id="PS52035"/>
    </source>
</evidence>
<evidence type="ECO:0000256" key="8">
    <source>
        <dbReference type="SAM" id="MobiDB-lite"/>
    </source>
</evidence>
<dbReference type="Gene3D" id="3.40.630.10">
    <property type="entry name" value="Zn peptidases"/>
    <property type="match status" value="1"/>
</dbReference>
<dbReference type="SUPFAM" id="SSF53187">
    <property type="entry name" value="Zn-dependent exopeptidases"/>
    <property type="match status" value="1"/>
</dbReference>
<feature type="compositionally biased region" description="Acidic residues" evidence="8">
    <location>
        <begin position="335"/>
        <end position="344"/>
    </location>
</feature>
<feature type="region of interest" description="Disordered" evidence="8">
    <location>
        <begin position="320"/>
        <end position="344"/>
    </location>
</feature>
<keyword evidence="3" id="KW-0645">Protease</keyword>
<evidence type="ECO:0000313" key="11">
    <source>
        <dbReference type="EMBL" id="BDI30422.1"/>
    </source>
</evidence>
<dbReference type="AlphaFoldDB" id="A0A402CVH7"/>
<dbReference type="InterPro" id="IPR000834">
    <property type="entry name" value="Peptidase_M14"/>
</dbReference>
<name>A0A402CVH7_9BACT</name>
<dbReference type="PANTHER" id="PTHR11705">
    <property type="entry name" value="PROTEASE FAMILY M14 CARBOXYPEPTIDASE A,B"/>
    <property type="match status" value="1"/>
</dbReference>
<evidence type="ECO:0000256" key="5">
    <source>
        <dbReference type="ARBA" id="ARBA00022833"/>
    </source>
</evidence>
<dbReference type="SMART" id="SM00631">
    <property type="entry name" value="Zn_pept"/>
    <property type="match status" value="1"/>
</dbReference>
<dbReference type="GO" id="GO:0005615">
    <property type="term" value="C:extracellular space"/>
    <property type="evidence" value="ECO:0007669"/>
    <property type="project" value="TreeGrafter"/>
</dbReference>
<evidence type="ECO:0000256" key="4">
    <source>
        <dbReference type="ARBA" id="ARBA00022801"/>
    </source>
</evidence>
<feature type="chain" id="PRO_5043960773" description="Peptidase M14 domain-containing protein" evidence="9">
    <location>
        <begin position="22"/>
        <end position="344"/>
    </location>
</feature>
<organism evidence="11 12">
    <name type="scientific">Capsulimonas corticalis</name>
    <dbReference type="NCBI Taxonomy" id="2219043"/>
    <lineage>
        <taxon>Bacteria</taxon>
        <taxon>Bacillati</taxon>
        <taxon>Armatimonadota</taxon>
        <taxon>Armatimonadia</taxon>
        <taxon>Capsulimonadales</taxon>
        <taxon>Capsulimonadaceae</taxon>
        <taxon>Capsulimonas</taxon>
    </lineage>
</organism>
<dbReference type="Proteomes" id="UP000287394">
    <property type="component" value="Chromosome"/>
</dbReference>
<sequence>MPRFRATIVAAILFLPIIPSAARAEKDLARPPGTTRYQPMVAELKSLLAYDHAQGAGRMGLSSLGTSVQGRSLWMVTLRDPSVDLSQTKKVFYLCRQHGHEPASTEAALSFAAKLVKAGPDDPLAETLKHVTVYLVPMANPDGSEKFLRHNARDVDLNRDWLKRTQPETRAIYKAVYRLHPDLMTDQHELYPSDSRGDFTETVGPLGRAAPRIADFCLETQQIVQLSMASEGFQTRSCVIDDGHPARLAHRYENVKGGVPTILFETNRSEGSGRSVTARAEAHEHFMTVILRDLAGERDQLLSEAEARGFTIPAALGAPAPAASVTPAAPPAADLGDESEKEGP</sequence>
<dbReference type="KEGG" id="ccot:CCAX7_24730"/>
<accession>A0A402CVH7</accession>
<proteinExistence type="inferred from homology"/>
<feature type="active site" description="Proton donor/acceptor" evidence="7">
    <location>
        <position position="265"/>
    </location>
</feature>
<feature type="domain" description="Peptidase M14" evidence="10">
    <location>
        <begin position="36"/>
        <end position="294"/>
    </location>
</feature>
<dbReference type="RefSeq" id="WP_165864184.1">
    <property type="nucleotide sequence ID" value="NZ_AP025739.1"/>
</dbReference>
<evidence type="ECO:0000256" key="6">
    <source>
        <dbReference type="ARBA" id="ARBA00023049"/>
    </source>
</evidence>
<dbReference type="PROSITE" id="PS52035">
    <property type="entry name" value="PEPTIDASE_M14"/>
    <property type="match status" value="1"/>
</dbReference>
<dbReference type="Pfam" id="PF00246">
    <property type="entry name" value="Peptidase_M14"/>
    <property type="match status" value="1"/>
</dbReference>
<keyword evidence="12" id="KW-1185">Reference proteome</keyword>
<keyword evidence="9" id="KW-0732">Signal</keyword>
<dbReference type="EMBL" id="AP025739">
    <property type="protein sequence ID" value="BDI30422.1"/>
    <property type="molecule type" value="Genomic_DNA"/>
</dbReference>
<evidence type="ECO:0000256" key="3">
    <source>
        <dbReference type="ARBA" id="ARBA00022670"/>
    </source>
</evidence>
<dbReference type="PANTHER" id="PTHR11705:SF143">
    <property type="entry name" value="SLL0236 PROTEIN"/>
    <property type="match status" value="1"/>
</dbReference>
<dbReference type="GO" id="GO:0006508">
    <property type="term" value="P:proteolysis"/>
    <property type="evidence" value="ECO:0007669"/>
    <property type="project" value="UniProtKB-KW"/>
</dbReference>
<feature type="signal peptide" evidence="9">
    <location>
        <begin position="1"/>
        <end position="21"/>
    </location>
</feature>
<dbReference type="GO" id="GO:0004181">
    <property type="term" value="F:metallocarboxypeptidase activity"/>
    <property type="evidence" value="ECO:0007669"/>
    <property type="project" value="InterPro"/>
</dbReference>
<gene>
    <name evidence="11" type="ORF">CCAX7_24730</name>
</gene>
<protein>
    <recommendedName>
        <fullName evidence="10">Peptidase M14 domain-containing protein</fullName>
    </recommendedName>
</protein>
<keyword evidence="6" id="KW-0482">Metalloprotease</keyword>
<keyword evidence="4" id="KW-0378">Hydrolase</keyword>
<comment type="cofactor">
    <cofactor evidence="1">
        <name>Zn(2+)</name>
        <dbReference type="ChEBI" id="CHEBI:29105"/>
    </cofactor>
</comment>
<evidence type="ECO:0000256" key="7">
    <source>
        <dbReference type="PROSITE-ProRule" id="PRU01379"/>
    </source>
</evidence>
<evidence type="ECO:0000256" key="2">
    <source>
        <dbReference type="ARBA" id="ARBA00005988"/>
    </source>
</evidence>
<keyword evidence="5" id="KW-0862">Zinc</keyword>
<reference evidence="11 12" key="1">
    <citation type="journal article" date="2019" name="Int. J. Syst. Evol. Microbiol.">
        <title>Capsulimonas corticalis gen. nov., sp. nov., an aerobic capsulated bacterium, of a novel bacterial order, Capsulimonadales ord. nov., of the class Armatimonadia of the phylum Armatimonadetes.</title>
        <authorList>
            <person name="Li J."/>
            <person name="Kudo C."/>
            <person name="Tonouchi A."/>
        </authorList>
    </citation>
    <scope>NUCLEOTIDE SEQUENCE [LARGE SCALE GENOMIC DNA]</scope>
    <source>
        <strain evidence="11 12">AX-7</strain>
    </source>
</reference>
<comment type="similarity">
    <text evidence="2 7">Belongs to the peptidase M14 family.</text>
</comment>
<evidence type="ECO:0000256" key="9">
    <source>
        <dbReference type="SAM" id="SignalP"/>
    </source>
</evidence>